<keyword evidence="4" id="KW-0804">Transcription</keyword>
<proteinExistence type="predicted"/>
<reference evidence="7" key="2">
    <citation type="submission" date="2023-12" db="EMBL/GenBank/DDBJ databases">
        <authorList>
            <person name="Sun Q."/>
            <person name="Inoue M."/>
        </authorList>
    </citation>
    <scope>NUCLEOTIDE SEQUENCE</scope>
    <source>
        <strain evidence="7">JCM 17590</strain>
    </source>
</reference>
<dbReference type="Pfam" id="PF00455">
    <property type="entry name" value="DeoRC"/>
    <property type="match status" value="1"/>
</dbReference>
<dbReference type="PANTHER" id="PTHR30363">
    <property type="entry name" value="HTH-TYPE TRANSCRIPTIONAL REGULATOR SRLR-RELATED"/>
    <property type="match status" value="1"/>
</dbReference>
<keyword evidence="3" id="KW-0805">Transcription regulation</keyword>
<feature type="domain" description="HTH deoR-type" evidence="6">
    <location>
        <begin position="3"/>
        <end position="58"/>
    </location>
</feature>
<gene>
    <name evidence="7" type="ORF">GCM10022286_30790</name>
</gene>
<dbReference type="InterPro" id="IPR014036">
    <property type="entry name" value="DeoR-like_C"/>
</dbReference>
<dbReference type="Pfam" id="PF08220">
    <property type="entry name" value="HTH_DeoR"/>
    <property type="match status" value="1"/>
</dbReference>
<dbReference type="PRINTS" id="PR00037">
    <property type="entry name" value="HTHLACR"/>
</dbReference>
<reference evidence="7" key="1">
    <citation type="journal article" date="2014" name="Int. J. Syst. Evol. Microbiol.">
        <title>Complete genome of a new Firmicutes species belonging to the dominant human colonic microbiota ('Ruminococcus bicirculans') reveals two chromosomes and a selective capacity to utilize plant glucans.</title>
        <authorList>
            <consortium name="NISC Comparative Sequencing Program"/>
            <person name="Wegmann U."/>
            <person name="Louis P."/>
            <person name="Goesmann A."/>
            <person name="Henrissat B."/>
            <person name="Duncan S.H."/>
            <person name="Flint H.J."/>
        </authorList>
    </citation>
    <scope>NUCLEOTIDE SEQUENCE</scope>
    <source>
        <strain evidence="7">JCM 17590</strain>
    </source>
</reference>
<dbReference type="Gene3D" id="1.10.10.10">
    <property type="entry name" value="Winged helix-like DNA-binding domain superfamily/Winged helix DNA-binding domain"/>
    <property type="match status" value="1"/>
</dbReference>
<evidence type="ECO:0000256" key="3">
    <source>
        <dbReference type="ARBA" id="ARBA00023015"/>
    </source>
</evidence>
<keyword evidence="8" id="KW-1185">Reference proteome</keyword>
<evidence type="ECO:0000313" key="8">
    <source>
        <dbReference type="Proteomes" id="UP001415169"/>
    </source>
</evidence>
<evidence type="ECO:0000256" key="1">
    <source>
        <dbReference type="ARBA" id="ARBA00021390"/>
    </source>
</evidence>
<dbReference type="Gene3D" id="3.40.50.1360">
    <property type="match status" value="1"/>
</dbReference>
<dbReference type="SUPFAM" id="SSF100950">
    <property type="entry name" value="NagB/RpiA/CoA transferase-like"/>
    <property type="match status" value="1"/>
</dbReference>
<keyword evidence="2" id="KW-0678">Repressor</keyword>
<name>A0ABP7ZNW9_9MICO</name>
<keyword evidence="7" id="KW-0238">DNA-binding</keyword>
<dbReference type="SUPFAM" id="SSF46785">
    <property type="entry name" value="Winged helix' DNA-binding domain"/>
    <property type="match status" value="1"/>
</dbReference>
<dbReference type="InterPro" id="IPR050313">
    <property type="entry name" value="Carb_Metab_HTH_regulators"/>
</dbReference>
<dbReference type="SMART" id="SM01134">
    <property type="entry name" value="DeoRC"/>
    <property type="match status" value="1"/>
</dbReference>
<comment type="caution">
    <text evidence="7">The sequence shown here is derived from an EMBL/GenBank/DDBJ whole genome shotgun (WGS) entry which is preliminary data.</text>
</comment>
<comment type="function">
    <text evidence="5">Repressor of the lactose catabolism operon. Galactose-6-phosphate is the inducer.</text>
</comment>
<sequence>MLPASRKELLLQRLRHDGRIVAKEIADELGLSEDSIRRDLRELDEAGLAVRVYGGALPASPAVADYAARTAVAPESKRRVAATAAALIKPGATVILDGGTTTLAMVDAIPRTFQGTIITHSPTVAAALLNHEAEVLLIGGQLFKHSAVACGAAAVEAANRISADLFFLGVTGVHATTGLTTGDADEAAMKRTLASRAAETFVLASEEKIGAASRYGVLPFAEVAGIVTDVATSDPTARELVAAGARLVHAQRKRAAKA</sequence>
<dbReference type="InterPro" id="IPR037171">
    <property type="entry name" value="NagB/RpiA_transferase-like"/>
</dbReference>
<evidence type="ECO:0000256" key="4">
    <source>
        <dbReference type="ARBA" id="ARBA00023163"/>
    </source>
</evidence>
<dbReference type="Proteomes" id="UP001415169">
    <property type="component" value="Unassembled WGS sequence"/>
</dbReference>
<evidence type="ECO:0000256" key="5">
    <source>
        <dbReference type="ARBA" id="ARBA00024937"/>
    </source>
</evidence>
<evidence type="ECO:0000313" key="7">
    <source>
        <dbReference type="EMBL" id="GAA4166316.1"/>
    </source>
</evidence>
<dbReference type="InterPro" id="IPR036388">
    <property type="entry name" value="WH-like_DNA-bd_sf"/>
</dbReference>
<evidence type="ECO:0000256" key="2">
    <source>
        <dbReference type="ARBA" id="ARBA00022491"/>
    </source>
</evidence>
<evidence type="ECO:0000259" key="6">
    <source>
        <dbReference type="PROSITE" id="PS51000"/>
    </source>
</evidence>
<dbReference type="InterPro" id="IPR001034">
    <property type="entry name" value="DeoR_HTH"/>
</dbReference>
<dbReference type="EMBL" id="BAABBV010000002">
    <property type="protein sequence ID" value="GAA4166316.1"/>
    <property type="molecule type" value="Genomic_DNA"/>
</dbReference>
<dbReference type="GO" id="GO:0003677">
    <property type="term" value="F:DNA binding"/>
    <property type="evidence" value="ECO:0007669"/>
    <property type="project" value="UniProtKB-KW"/>
</dbReference>
<dbReference type="SMART" id="SM00420">
    <property type="entry name" value="HTH_DEOR"/>
    <property type="match status" value="1"/>
</dbReference>
<organism evidence="7 8">
    <name type="scientific">Gryllotalpicola daejeonensis</name>
    <dbReference type="NCBI Taxonomy" id="993087"/>
    <lineage>
        <taxon>Bacteria</taxon>
        <taxon>Bacillati</taxon>
        <taxon>Actinomycetota</taxon>
        <taxon>Actinomycetes</taxon>
        <taxon>Micrococcales</taxon>
        <taxon>Microbacteriaceae</taxon>
        <taxon>Gryllotalpicola</taxon>
    </lineage>
</organism>
<dbReference type="InterPro" id="IPR036390">
    <property type="entry name" value="WH_DNA-bd_sf"/>
</dbReference>
<accession>A0ABP7ZNW9</accession>
<dbReference type="PANTHER" id="PTHR30363:SF4">
    <property type="entry name" value="GLYCEROL-3-PHOSPHATE REGULON REPRESSOR"/>
    <property type="match status" value="1"/>
</dbReference>
<dbReference type="PROSITE" id="PS51000">
    <property type="entry name" value="HTH_DEOR_2"/>
    <property type="match status" value="1"/>
</dbReference>
<protein>
    <recommendedName>
        <fullName evidence="1">Lactose phosphotransferase system repressor</fullName>
    </recommendedName>
</protein>